<dbReference type="InterPro" id="IPR036890">
    <property type="entry name" value="HATPase_C_sf"/>
</dbReference>
<feature type="transmembrane region" description="Helical" evidence="8">
    <location>
        <begin position="117"/>
        <end position="138"/>
    </location>
</feature>
<feature type="transmembrane region" description="Helical" evidence="8">
    <location>
        <begin position="200"/>
        <end position="216"/>
    </location>
</feature>
<dbReference type="Pfam" id="PF02518">
    <property type="entry name" value="HATPase_c"/>
    <property type="match status" value="1"/>
</dbReference>
<name>A0A6J6RJN7_9ZZZZ</name>
<evidence type="ECO:0000256" key="5">
    <source>
        <dbReference type="ARBA" id="ARBA00022777"/>
    </source>
</evidence>
<dbReference type="NCBIfam" id="TIGR00229">
    <property type="entry name" value="sensory_box"/>
    <property type="match status" value="1"/>
</dbReference>
<feature type="domain" description="PAS" evidence="10">
    <location>
        <begin position="294"/>
        <end position="349"/>
    </location>
</feature>
<protein>
    <recommendedName>
        <fullName evidence="2">histidine kinase</fullName>
        <ecNumber evidence="2">2.7.13.3</ecNumber>
    </recommendedName>
</protein>
<evidence type="ECO:0000256" key="3">
    <source>
        <dbReference type="ARBA" id="ARBA00022553"/>
    </source>
</evidence>
<keyword evidence="8" id="KW-1133">Transmembrane helix</keyword>
<dbReference type="InterPro" id="IPR035965">
    <property type="entry name" value="PAS-like_dom_sf"/>
</dbReference>
<evidence type="ECO:0000256" key="8">
    <source>
        <dbReference type="SAM" id="Phobius"/>
    </source>
</evidence>
<organism evidence="12">
    <name type="scientific">freshwater metagenome</name>
    <dbReference type="NCBI Taxonomy" id="449393"/>
    <lineage>
        <taxon>unclassified sequences</taxon>
        <taxon>metagenomes</taxon>
        <taxon>ecological metagenomes</taxon>
    </lineage>
</organism>
<evidence type="ECO:0000259" key="11">
    <source>
        <dbReference type="PROSITE" id="PS50113"/>
    </source>
</evidence>
<feature type="domain" description="PAC" evidence="11">
    <location>
        <begin position="377"/>
        <end position="429"/>
    </location>
</feature>
<dbReference type="GO" id="GO:0000155">
    <property type="term" value="F:phosphorelay sensor kinase activity"/>
    <property type="evidence" value="ECO:0007669"/>
    <property type="project" value="InterPro"/>
</dbReference>
<dbReference type="InterPro" id="IPR003594">
    <property type="entry name" value="HATPase_dom"/>
</dbReference>
<dbReference type="InterPro" id="IPR003661">
    <property type="entry name" value="HisK_dim/P_dom"/>
</dbReference>
<comment type="catalytic activity">
    <reaction evidence="1">
        <text>ATP + protein L-histidine = ADP + protein N-phospho-L-histidine.</text>
        <dbReference type="EC" id="2.7.13.3"/>
    </reaction>
</comment>
<dbReference type="CDD" id="cd00082">
    <property type="entry name" value="HisKA"/>
    <property type="match status" value="1"/>
</dbReference>
<evidence type="ECO:0000256" key="1">
    <source>
        <dbReference type="ARBA" id="ARBA00000085"/>
    </source>
</evidence>
<sequence length="666" mass="70556">MVSRWWPKVAGVLLLAAVAGVCALQAAPDDGHVIGIWPVGLATCSLLLTPRRRLPVVGGLIAVIALLTIWLGGRPLDVAVGYSIGIGIECVVVRLVLTEGRDERWTLRRDADLARYLLAAAIAGGIAATSGAVTSMVTGFGDPALVALALGVAHIASQLTLPPFFARLPGHGAIAHPAERTLQWALLLTVTPAVFVPDRLPSLTFLVVPILAWSALRIRPREALAQLVAVLGFAIVMTSAGLGPFASSPDRFDLDPDARGVLLASFGAACALIVVPLLLRVGEHIETAREAAAERDKLDRIVRSATGVAIIGADEDGRITLFNPGAERLLGYTAEEMVGLSTRVLHSDEAVRLKAEELGVPADFGAVAARLMEPDMAGSDIGFLRKDGVERTHSMTLSRIIDDRGRLSGFVSTSEDVTERVAARQTLERALERMQEVDAVKDTFVSSVSHELRTPITSILGYLEMLADGSFGDLSAEQAQALQRVSSNSARLLELIDDLLTLSRLQDSGLDRVERAVDLREVVAAACTVVAPAVETGRLELAVGLPARAVTFVGSREELERVVINLLGNAVKFTPAGGQVEVDLETHGEHAVIRVRDTGIGIPVDEQDLLFTRFFRSSLAQEQAIPGSGLGLSIAAAVVEQYGGTLTAASRPGEGATFEVRLPLAT</sequence>
<dbReference type="SMART" id="SM00387">
    <property type="entry name" value="HATPase_c"/>
    <property type="match status" value="1"/>
</dbReference>
<dbReference type="PANTHER" id="PTHR43711">
    <property type="entry name" value="TWO-COMPONENT HISTIDINE KINASE"/>
    <property type="match status" value="1"/>
</dbReference>
<keyword evidence="4" id="KW-0808">Transferase</keyword>
<dbReference type="CDD" id="cd00130">
    <property type="entry name" value="PAS"/>
    <property type="match status" value="1"/>
</dbReference>
<evidence type="ECO:0000256" key="7">
    <source>
        <dbReference type="ARBA" id="ARBA00023136"/>
    </source>
</evidence>
<dbReference type="Gene3D" id="3.30.450.20">
    <property type="entry name" value="PAS domain"/>
    <property type="match status" value="1"/>
</dbReference>
<dbReference type="Pfam" id="PF13426">
    <property type="entry name" value="PAS_9"/>
    <property type="match status" value="1"/>
</dbReference>
<dbReference type="AlphaFoldDB" id="A0A6J6RJN7"/>
<dbReference type="EC" id="2.7.13.3" evidence="2"/>
<gene>
    <name evidence="12" type="ORF">UFOPK2579_02007</name>
</gene>
<dbReference type="PROSITE" id="PS50112">
    <property type="entry name" value="PAS"/>
    <property type="match status" value="1"/>
</dbReference>
<dbReference type="SMART" id="SM00091">
    <property type="entry name" value="PAS"/>
    <property type="match status" value="1"/>
</dbReference>
<dbReference type="PANTHER" id="PTHR43711:SF1">
    <property type="entry name" value="HISTIDINE KINASE 1"/>
    <property type="match status" value="1"/>
</dbReference>
<feature type="transmembrane region" description="Helical" evidence="8">
    <location>
        <begin position="79"/>
        <end position="97"/>
    </location>
</feature>
<keyword evidence="8" id="KW-0812">Transmembrane</keyword>
<dbReference type="SUPFAM" id="SSF55874">
    <property type="entry name" value="ATPase domain of HSP90 chaperone/DNA topoisomerase II/histidine kinase"/>
    <property type="match status" value="1"/>
</dbReference>
<dbReference type="SUPFAM" id="SSF55785">
    <property type="entry name" value="PYP-like sensor domain (PAS domain)"/>
    <property type="match status" value="1"/>
</dbReference>
<dbReference type="SUPFAM" id="SSF47384">
    <property type="entry name" value="Homodimeric domain of signal transducing histidine kinase"/>
    <property type="match status" value="1"/>
</dbReference>
<dbReference type="PROSITE" id="PS50113">
    <property type="entry name" value="PAC"/>
    <property type="match status" value="1"/>
</dbReference>
<evidence type="ECO:0000256" key="6">
    <source>
        <dbReference type="ARBA" id="ARBA00023012"/>
    </source>
</evidence>
<dbReference type="Gene3D" id="3.30.565.10">
    <property type="entry name" value="Histidine kinase-like ATPase, C-terminal domain"/>
    <property type="match status" value="1"/>
</dbReference>
<evidence type="ECO:0000313" key="12">
    <source>
        <dbReference type="EMBL" id="CAB4721405.1"/>
    </source>
</evidence>
<dbReference type="Gene3D" id="1.10.287.130">
    <property type="match status" value="1"/>
</dbReference>
<feature type="transmembrane region" description="Helical" evidence="8">
    <location>
        <begin position="223"/>
        <end position="246"/>
    </location>
</feature>
<dbReference type="EMBL" id="CAEZXR010000264">
    <property type="protein sequence ID" value="CAB4721405.1"/>
    <property type="molecule type" value="Genomic_DNA"/>
</dbReference>
<dbReference type="InterPro" id="IPR005467">
    <property type="entry name" value="His_kinase_dom"/>
</dbReference>
<accession>A0A6J6RJN7</accession>
<keyword evidence="3" id="KW-0597">Phosphoprotein</keyword>
<dbReference type="Pfam" id="PF00512">
    <property type="entry name" value="HisKA"/>
    <property type="match status" value="1"/>
</dbReference>
<feature type="domain" description="Histidine kinase" evidence="9">
    <location>
        <begin position="447"/>
        <end position="666"/>
    </location>
</feature>
<dbReference type="FunFam" id="1.10.287.130:FF:000001">
    <property type="entry name" value="Two-component sensor histidine kinase"/>
    <property type="match status" value="1"/>
</dbReference>
<dbReference type="SMART" id="SM00388">
    <property type="entry name" value="HisKA"/>
    <property type="match status" value="1"/>
</dbReference>
<evidence type="ECO:0000259" key="10">
    <source>
        <dbReference type="PROSITE" id="PS50112"/>
    </source>
</evidence>
<dbReference type="InterPro" id="IPR050736">
    <property type="entry name" value="Sensor_HK_Regulatory"/>
</dbReference>
<feature type="transmembrane region" description="Helical" evidence="8">
    <location>
        <begin position="258"/>
        <end position="279"/>
    </location>
</feature>
<dbReference type="InterPro" id="IPR000014">
    <property type="entry name" value="PAS"/>
</dbReference>
<proteinExistence type="predicted"/>
<keyword evidence="6" id="KW-0902">Two-component regulatory system</keyword>
<evidence type="ECO:0000256" key="2">
    <source>
        <dbReference type="ARBA" id="ARBA00012438"/>
    </source>
</evidence>
<keyword evidence="7 8" id="KW-0472">Membrane</keyword>
<keyword evidence="5" id="KW-0418">Kinase</keyword>
<dbReference type="PRINTS" id="PR00344">
    <property type="entry name" value="BCTRLSENSOR"/>
</dbReference>
<feature type="transmembrane region" description="Helical" evidence="8">
    <location>
        <begin position="33"/>
        <end position="49"/>
    </location>
</feature>
<dbReference type="FunFam" id="3.30.565.10:FF:000006">
    <property type="entry name" value="Sensor histidine kinase WalK"/>
    <property type="match status" value="1"/>
</dbReference>
<dbReference type="InterPro" id="IPR036097">
    <property type="entry name" value="HisK_dim/P_sf"/>
</dbReference>
<dbReference type="PROSITE" id="PS50109">
    <property type="entry name" value="HIS_KIN"/>
    <property type="match status" value="1"/>
</dbReference>
<reference evidence="12" key="1">
    <citation type="submission" date="2020-05" db="EMBL/GenBank/DDBJ databases">
        <authorList>
            <person name="Chiriac C."/>
            <person name="Salcher M."/>
            <person name="Ghai R."/>
            <person name="Kavagutti S V."/>
        </authorList>
    </citation>
    <scope>NUCLEOTIDE SEQUENCE</scope>
</reference>
<dbReference type="InterPro" id="IPR000700">
    <property type="entry name" value="PAS-assoc_C"/>
</dbReference>
<dbReference type="InterPro" id="IPR004358">
    <property type="entry name" value="Sig_transdc_His_kin-like_C"/>
</dbReference>
<evidence type="ECO:0000256" key="4">
    <source>
        <dbReference type="ARBA" id="ARBA00022679"/>
    </source>
</evidence>
<feature type="transmembrane region" description="Helical" evidence="8">
    <location>
        <begin position="56"/>
        <end position="73"/>
    </location>
</feature>
<evidence type="ECO:0000259" key="9">
    <source>
        <dbReference type="PROSITE" id="PS50109"/>
    </source>
</evidence>